<protein>
    <submittedName>
        <fullName evidence="2">Uncharacterized protein</fullName>
    </submittedName>
</protein>
<dbReference type="EMBL" id="JTDL01000037">
    <property type="protein sequence ID" value="KHL04960.1"/>
    <property type="molecule type" value="Genomic_DNA"/>
</dbReference>
<name>A0A0B2ASJ8_9MICC</name>
<keyword evidence="3" id="KW-1185">Reference proteome</keyword>
<keyword evidence="1" id="KW-1133">Transmembrane helix</keyword>
<feature type="transmembrane region" description="Helical" evidence="1">
    <location>
        <begin position="81"/>
        <end position="100"/>
    </location>
</feature>
<feature type="transmembrane region" description="Helical" evidence="1">
    <location>
        <begin position="112"/>
        <end position="132"/>
    </location>
</feature>
<dbReference type="AlphaFoldDB" id="A0A0B2ASJ8"/>
<sequence length="143" mass="15086">MGSRRIFLGIALAAVTATGLGYIAMMIEGLTHGYILGLNGVPAYALSPRYPWELQVAQFLIVAAFCVLYQRRLSQRASRVAILLFLSGTAVFGAINATSLDQRAALPPPVVLAAYAGTSPACAVLAGVVAFIPDWKRPHSGTP</sequence>
<evidence type="ECO:0000313" key="2">
    <source>
        <dbReference type="EMBL" id="KHL04960.1"/>
    </source>
</evidence>
<dbReference type="Proteomes" id="UP000030982">
    <property type="component" value="Unassembled WGS sequence"/>
</dbReference>
<dbReference type="RefSeq" id="WP_043119966.1">
    <property type="nucleotide sequence ID" value="NZ_JTDL01000037.1"/>
</dbReference>
<evidence type="ECO:0000313" key="3">
    <source>
        <dbReference type="Proteomes" id="UP000030982"/>
    </source>
</evidence>
<evidence type="ECO:0000256" key="1">
    <source>
        <dbReference type="SAM" id="Phobius"/>
    </source>
</evidence>
<gene>
    <name evidence="2" type="ORF">LK10_02990</name>
</gene>
<reference evidence="2 3" key="1">
    <citation type="submission" date="2014-09" db="EMBL/GenBank/DDBJ databases">
        <title>Genome sequence of Sinomonas sp. MUSC 117.</title>
        <authorList>
            <person name="Lee L.-H."/>
        </authorList>
    </citation>
    <scope>NUCLEOTIDE SEQUENCE [LARGE SCALE GENOMIC DNA]</scope>
    <source>
        <strain evidence="2 3">MUSC 117</strain>
    </source>
</reference>
<accession>A0A0B2ASJ8</accession>
<keyword evidence="1" id="KW-0472">Membrane</keyword>
<comment type="caution">
    <text evidence="2">The sequence shown here is derived from an EMBL/GenBank/DDBJ whole genome shotgun (WGS) entry which is preliminary data.</text>
</comment>
<organism evidence="2 3">
    <name type="scientific">Sinomonas humi</name>
    <dbReference type="NCBI Taxonomy" id="1338436"/>
    <lineage>
        <taxon>Bacteria</taxon>
        <taxon>Bacillati</taxon>
        <taxon>Actinomycetota</taxon>
        <taxon>Actinomycetes</taxon>
        <taxon>Micrococcales</taxon>
        <taxon>Micrococcaceae</taxon>
        <taxon>Sinomonas</taxon>
    </lineage>
</organism>
<feature type="transmembrane region" description="Helical" evidence="1">
    <location>
        <begin position="50"/>
        <end position="69"/>
    </location>
</feature>
<proteinExistence type="predicted"/>
<keyword evidence="1" id="KW-0812">Transmembrane</keyword>
<feature type="transmembrane region" description="Helical" evidence="1">
    <location>
        <begin position="7"/>
        <end position="30"/>
    </location>
</feature>
<dbReference type="STRING" id="1338436.LK10_02990"/>